<dbReference type="InterPro" id="IPR001789">
    <property type="entry name" value="Sig_transdc_resp-reg_receiver"/>
</dbReference>
<protein>
    <submittedName>
        <fullName evidence="11">Response regulator</fullName>
    </submittedName>
</protein>
<dbReference type="CDD" id="cd17536">
    <property type="entry name" value="REC_YesN-like"/>
    <property type="match status" value="1"/>
</dbReference>
<evidence type="ECO:0000256" key="8">
    <source>
        <dbReference type="PROSITE-ProRule" id="PRU00169"/>
    </source>
</evidence>
<evidence type="ECO:0000256" key="4">
    <source>
        <dbReference type="ARBA" id="ARBA00023012"/>
    </source>
</evidence>
<comment type="subcellular location">
    <subcellularLocation>
        <location evidence="1">Cytoplasm</location>
    </subcellularLocation>
</comment>
<dbReference type="InterPro" id="IPR051552">
    <property type="entry name" value="HptR"/>
</dbReference>
<evidence type="ECO:0000259" key="9">
    <source>
        <dbReference type="PROSITE" id="PS01124"/>
    </source>
</evidence>
<dbReference type="PANTHER" id="PTHR42713:SF3">
    <property type="entry name" value="TRANSCRIPTIONAL REGULATORY PROTEIN HPTR"/>
    <property type="match status" value="1"/>
</dbReference>
<dbReference type="SUPFAM" id="SSF46689">
    <property type="entry name" value="Homeodomain-like"/>
    <property type="match status" value="2"/>
</dbReference>
<keyword evidence="6" id="KW-0238">DNA-binding</keyword>
<dbReference type="PROSITE" id="PS00041">
    <property type="entry name" value="HTH_ARAC_FAMILY_1"/>
    <property type="match status" value="1"/>
</dbReference>
<dbReference type="SMART" id="SM00448">
    <property type="entry name" value="REC"/>
    <property type="match status" value="1"/>
</dbReference>
<dbReference type="Pfam" id="PF12833">
    <property type="entry name" value="HTH_18"/>
    <property type="match status" value="1"/>
</dbReference>
<accession>A0ABW5QTA7</accession>
<dbReference type="InterPro" id="IPR011006">
    <property type="entry name" value="CheY-like_superfamily"/>
</dbReference>
<dbReference type="InterPro" id="IPR009057">
    <property type="entry name" value="Homeodomain-like_sf"/>
</dbReference>
<dbReference type="Pfam" id="PF00072">
    <property type="entry name" value="Response_reg"/>
    <property type="match status" value="1"/>
</dbReference>
<proteinExistence type="predicted"/>
<dbReference type="PROSITE" id="PS01124">
    <property type="entry name" value="HTH_ARAC_FAMILY_2"/>
    <property type="match status" value="1"/>
</dbReference>
<dbReference type="SMART" id="SM00342">
    <property type="entry name" value="HTH_ARAC"/>
    <property type="match status" value="1"/>
</dbReference>
<comment type="caution">
    <text evidence="11">The sequence shown here is derived from an EMBL/GenBank/DDBJ whole genome shotgun (WGS) entry which is preliminary data.</text>
</comment>
<dbReference type="PROSITE" id="PS50110">
    <property type="entry name" value="RESPONSE_REGULATORY"/>
    <property type="match status" value="1"/>
</dbReference>
<reference evidence="12" key="1">
    <citation type="journal article" date="2019" name="Int. J. Syst. Evol. Microbiol.">
        <title>The Global Catalogue of Microorganisms (GCM) 10K type strain sequencing project: providing services to taxonomists for standard genome sequencing and annotation.</title>
        <authorList>
            <consortium name="The Broad Institute Genomics Platform"/>
            <consortium name="The Broad Institute Genome Sequencing Center for Infectious Disease"/>
            <person name="Wu L."/>
            <person name="Ma J."/>
        </authorList>
    </citation>
    <scope>NUCLEOTIDE SEQUENCE [LARGE SCALE GENOMIC DNA]</scope>
    <source>
        <strain evidence="12">TISTR 1827</strain>
    </source>
</reference>
<dbReference type="InterPro" id="IPR018062">
    <property type="entry name" value="HTH_AraC-typ_CS"/>
</dbReference>
<keyword evidence="3 8" id="KW-0597">Phosphoprotein</keyword>
<dbReference type="Gene3D" id="3.40.50.2300">
    <property type="match status" value="1"/>
</dbReference>
<dbReference type="PANTHER" id="PTHR42713">
    <property type="entry name" value="HISTIDINE KINASE-RELATED"/>
    <property type="match status" value="1"/>
</dbReference>
<dbReference type="Proteomes" id="UP001597493">
    <property type="component" value="Unassembled WGS sequence"/>
</dbReference>
<keyword evidence="2" id="KW-0963">Cytoplasm</keyword>
<evidence type="ECO:0000313" key="12">
    <source>
        <dbReference type="Proteomes" id="UP001597493"/>
    </source>
</evidence>
<organism evidence="11 12">
    <name type="scientific">Paenibacillus thailandensis</name>
    <dbReference type="NCBI Taxonomy" id="393250"/>
    <lineage>
        <taxon>Bacteria</taxon>
        <taxon>Bacillati</taxon>
        <taxon>Bacillota</taxon>
        <taxon>Bacilli</taxon>
        <taxon>Bacillales</taxon>
        <taxon>Paenibacillaceae</taxon>
        <taxon>Paenibacillus</taxon>
    </lineage>
</organism>
<sequence length="515" mass="57719">MYKLMIVDDEPMIRKGLHTIIDWESFGFAVAGEAANGQEAMEKHAGLKPDLILMDIRMPGMDGIETIEAIRRADKECHILILSGYADFTYAKQAIAFGVDGYILKPVDETELEEYAERIADALNRKSANKALPQADERIEKVLEEAVRGFGSDRQREKDIEQLSVALGRPAEGFRLVLIEWSRSAELPIALFAAARRRLRDIVNEADAGWVFAAEPYTALLAKGGSPADSEDRLLDWIRQAAGQNGKFIALAGERFESGGELAACFGRLQQPMKASFRLREGCLHTLQDVVKVTAGMPGNQPLPSVEELSHWLYDAVDTGNEEAIPKALREIGGRLWNHSASEQTVKTAFAQLLTLLINRLAANYSELNMQEELTAVTELYKQTNYDAMLDGLAERLVDLIGRIGNSSSVPIMKRITAYIERHYNQNLKLETIAERFNYNSGYLGKMFKAHTGEHFNTYLDQVRLRHAVELLQQGYKVHQVSEMVGYANVDYFHAKFKKYKGVSPSYYKTGGTKN</sequence>
<evidence type="ECO:0000256" key="7">
    <source>
        <dbReference type="ARBA" id="ARBA00023163"/>
    </source>
</evidence>
<dbReference type="Gene3D" id="1.10.10.60">
    <property type="entry name" value="Homeodomain-like"/>
    <property type="match status" value="2"/>
</dbReference>
<dbReference type="RefSeq" id="WP_379270023.1">
    <property type="nucleotide sequence ID" value="NZ_JBHUGT010000037.1"/>
</dbReference>
<keyword evidence="7" id="KW-0804">Transcription</keyword>
<dbReference type="SUPFAM" id="SSF52172">
    <property type="entry name" value="CheY-like"/>
    <property type="match status" value="1"/>
</dbReference>
<evidence type="ECO:0000256" key="6">
    <source>
        <dbReference type="ARBA" id="ARBA00023125"/>
    </source>
</evidence>
<gene>
    <name evidence="11" type="ORF">ACFSW5_03670</name>
</gene>
<evidence type="ECO:0000256" key="5">
    <source>
        <dbReference type="ARBA" id="ARBA00023015"/>
    </source>
</evidence>
<keyword evidence="4" id="KW-0902">Two-component regulatory system</keyword>
<evidence type="ECO:0000259" key="10">
    <source>
        <dbReference type="PROSITE" id="PS50110"/>
    </source>
</evidence>
<name>A0ABW5QTA7_9BACL</name>
<feature type="modified residue" description="4-aspartylphosphate" evidence="8">
    <location>
        <position position="55"/>
    </location>
</feature>
<keyword evidence="5" id="KW-0805">Transcription regulation</keyword>
<evidence type="ECO:0000256" key="1">
    <source>
        <dbReference type="ARBA" id="ARBA00004496"/>
    </source>
</evidence>
<dbReference type="InterPro" id="IPR018060">
    <property type="entry name" value="HTH_AraC"/>
</dbReference>
<evidence type="ECO:0000313" key="11">
    <source>
        <dbReference type="EMBL" id="MFD2659360.1"/>
    </source>
</evidence>
<dbReference type="EMBL" id="JBHUMY010000003">
    <property type="protein sequence ID" value="MFD2659360.1"/>
    <property type="molecule type" value="Genomic_DNA"/>
</dbReference>
<keyword evidence="12" id="KW-1185">Reference proteome</keyword>
<evidence type="ECO:0000256" key="3">
    <source>
        <dbReference type="ARBA" id="ARBA00022553"/>
    </source>
</evidence>
<evidence type="ECO:0000256" key="2">
    <source>
        <dbReference type="ARBA" id="ARBA00022490"/>
    </source>
</evidence>
<feature type="domain" description="Response regulatory" evidence="10">
    <location>
        <begin position="3"/>
        <end position="120"/>
    </location>
</feature>
<feature type="domain" description="HTH araC/xylS-type" evidence="9">
    <location>
        <begin position="414"/>
        <end position="511"/>
    </location>
</feature>